<dbReference type="EMBL" id="JAJNOR010000001">
    <property type="protein sequence ID" value="MCD2491481.1"/>
    <property type="molecule type" value="Genomic_DNA"/>
</dbReference>
<dbReference type="AlphaFoldDB" id="A0AAP2RGH6"/>
<reference evidence="1 2" key="1">
    <citation type="submission" date="2021-11" db="EMBL/GenBank/DDBJ databases">
        <title>Lacrimispora sp. nov. NSJ-141 isolated from human feces.</title>
        <authorList>
            <person name="Abdugheni R."/>
        </authorList>
    </citation>
    <scope>NUCLEOTIDE SEQUENCE [LARGE SCALE GENOMIC DNA]</scope>
    <source>
        <strain evidence="1 2">NSJ-141</strain>
    </source>
</reference>
<sequence>MKEYKYVSISYEMKEVVMASISEHRNVIDEYSDQGYSYVGMIPTELSAASGCIRKIDLIFEKAE</sequence>
<comment type="caution">
    <text evidence="1">The sequence shown here is derived from an EMBL/GenBank/DDBJ whole genome shotgun (WGS) entry which is preliminary data.</text>
</comment>
<gene>
    <name evidence="1" type="ORF">LQE92_02415</name>
</gene>
<evidence type="ECO:0000313" key="2">
    <source>
        <dbReference type="Proteomes" id="UP001299265"/>
    </source>
</evidence>
<accession>A0AAP2RGH6</accession>
<proteinExistence type="predicted"/>
<dbReference type="Proteomes" id="UP001299265">
    <property type="component" value="Unassembled WGS sequence"/>
</dbReference>
<dbReference type="RefSeq" id="WP_231061411.1">
    <property type="nucleotide sequence ID" value="NZ_JAJNOR010000001.1"/>
</dbReference>
<protein>
    <submittedName>
        <fullName evidence="1">DUF4177 domain-containing protein</fullName>
    </submittedName>
</protein>
<keyword evidence="2" id="KW-1185">Reference proteome</keyword>
<organism evidence="1 2">
    <name type="scientific">Lientehia hominis</name>
    <dbReference type="NCBI Taxonomy" id="2897778"/>
    <lineage>
        <taxon>Bacteria</taxon>
        <taxon>Bacillati</taxon>
        <taxon>Bacillota</taxon>
        <taxon>Clostridia</taxon>
        <taxon>Lachnospirales</taxon>
        <taxon>Lachnospiraceae</taxon>
        <taxon>Lientehia</taxon>
    </lineage>
</organism>
<name>A0AAP2RGH6_9FIRM</name>
<evidence type="ECO:0000313" key="1">
    <source>
        <dbReference type="EMBL" id="MCD2491481.1"/>
    </source>
</evidence>